<dbReference type="AlphaFoldDB" id="A0A895Y041"/>
<sequence length="179" mass="19438">MTTENLGDAFGPTGRSKLGGILPERSPKRQPAPTPVEQAPTETPQDERPTVAPEPDNAQSAAAARQINTFLLPAVKKRAAQRKRANNETNADVAFAAIEAELPRLESLIRARHTGSRTSSLFPSRTSQRSQKRPEGVNREMWTIRATPAEIAVIDDLVESNGALSRSELISVALESYLS</sequence>
<reference evidence="2" key="1">
    <citation type="submission" date="2021-02" db="EMBL/GenBank/DDBJ databases">
        <title>Natronoglycomyces albus gen. nov., sp. nov, a haloalkaliphilic actinobacterium from a soda solonchak soil.</title>
        <authorList>
            <person name="Sorokin D.Y."/>
            <person name="Khijniak T.V."/>
            <person name="Zakharycheva A.P."/>
            <person name="Boueva O.V."/>
            <person name="Ariskina E.V."/>
            <person name="Hahnke R.L."/>
            <person name="Bunk B."/>
            <person name="Sproer C."/>
            <person name="Schumann P."/>
            <person name="Evtushenko L.I."/>
            <person name="Kublanov I.V."/>
        </authorList>
    </citation>
    <scope>NUCLEOTIDE SEQUENCE</scope>
    <source>
        <strain evidence="2">DSM 106290</strain>
        <plasmid evidence="2">p1</plasmid>
    </source>
</reference>
<dbReference type="Proteomes" id="UP000662939">
    <property type="component" value="Plasmid p1"/>
</dbReference>
<geneLocation type="plasmid" evidence="2 3">
    <name>p1</name>
</geneLocation>
<feature type="region of interest" description="Disordered" evidence="1">
    <location>
        <begin position="114"/>
        <end position="137"/>
    </location>
</feature>
<organism evidence="2 3">
    <name type="scientific">Natronoglycomyces albus</name>
    <dbReference type="NCBI Taxonomy" id="2811108"/>
    <lineage>
        <taxon>Bacteria</taxon>
        <taxon>Bacillati</taxon>
        <taxon>Actinomycetota</taxon>
        <taxon>Actinomycetes</taxon>
        <taxon>Glycomycetales</taxon>
        <taxon>Glycomycetaceae</taxon>
        <taxon>Natronoglycomyces</taxon>
    </lineage>
</organism>
<feature type="region of interest" description="Disordered" evidence="1">
    <location>
        <begin position="1"/>
        <end position="65"/>
    </location>
</feature>
<name>A0A895Y041_9ACTN</name>
<dbReference type="KEGG" id="nav:JQS30_16880"/>
<evidence type="ECO:0000256" key="1">
    <source>
        <dbReference type="SAM" id="MobiDB-lite"/>
    </source>
</evidence>
<proteinExistence type="predicted"/>
<keyword evidence="3" id="KW-1185">Reference proteome</keyword>
<dbReference type="EMBL" id="CP070498">
    <property type="protein sequence ID" value="QSB07178.1"/>
    <property type="molecule type" value="Genomic_DNA"/>
</dbReference>
<gene>
    <name evidence="2" type="ORF">JQS30_16880</name>
</gene>
<evidence type="ECO:0000313" key="2">
    <source>
        <dbReference type="EMBL" id="QSB07178.1"/>
    </source>
</evidence>
<dbReference type="RefSeq" id="WP_213173173.1">
    <property type="nucleotide sequence ID" value="NZ_CP070498.1"/>
</dbReference>
<evidence type="ECO:0000313" key="3">
    <source>
        <dbReference type="Proteomes" id="UP000662939"/>
    </source>
</evidence>
<keyword evidence="2" id="KW-0614">Plasmid</keyword>
<feature type="compositionally biased region" description="Polar residues" evidence="1">
    <location>
        <begin position="116"/>
        <end position="129"/>
    </location>
</feature>
<protein>
    <submittedName>
        <fullName evidence="2">Uncharacterized protein</fullName>
    </submittedName>
</protein>
<accession>A0A895Y041</accession>